<keyword evidence="6" id="KW-1185">Reference proteome</keyword>
<keyword evidence="3" id="KW-0067">ATP-binding</keyword>
<evidence type="ECO:0000256" key="1">
    <source>
        <dbReference type="ARBA" id="ARBA00012513"/>
    </source>
</evidence>
<sequence length="135" mass="15167">IAAAGRQCLQALEFLHAYQVIHRDIKSDNVLLGMEGSVKLINFGFCAKTTPEQRKHSTMVGMPYRMAPEAVTQKAYSPKVDMWSLGIMAIEMVEEEKSLYLNENPSRALYLIATNESPGLQNLEKLSPIFQDFSN</sequence>
<feature type="domain" description="Protein kinase" evidence="4">
    <location>
        <begin position="1"/>
        <end position="135"/>
    </location>
</feature>
<keyword evidence="5" id="KW-0418">Kinase</keyword>
<dbReference type="InterPro" id="IPR051931">
    <property type="entry name" value="PAK3-like"/>
</dbReference>
<comment type="caution">
    <text evidence="5">The sequence shown here is derived from an EMBL/GenBank/DDBJ whole genome shotgun (WGS) entry which is preliminary data.</text>
</comment>
<dbReference type="InterPro" id="IPR000719">
    <property type="entry name" value="Prot_kinase_dom"/>
</dbReference>
<dbReference type="PANTHER" id="PTHR45832">
    <property type="entry name" value="SERINE/THREONINE-PROTEIN KINASE SAMKA-RELATED-RELATED"/>
    <property type="match status" value="1"/>
</dbReference>
<dbReference type="PROSITE" id="PS50011">
    <property type="entry name" value="PROTEIN_KINASE_DOM"/>
    <property type="match status" value="1"/>
</dbReference>
<proteinExistence type="predicted"/>
<dbReference type="SMART" id="SM00220">
    <property type="entry name" value="S_TKc"/>
    <property type="match status" value="1"/>
</dbReference>
<dbReference type="Pfam" id="PF00069">
    <property type="entry name" value="Pkinase"/>
    <property type="match status" value="1"/>
</dbReference>
<organism evidence="5 6">
    <name type="scientific">Saguinus oedipus</name>
    <name type="common">Cotton-top tamarin</name>
    <name type="synonym">Oedipomidas oedipus</name>
    <dbReference type="NCBI Taxonomy" id="9490"/>
    <lineage>
        <taxon>Eukaryota</taxon>
        <taxon>Metazoa</taxon>
        <taxon>Chordata</taxon>
        <taxon>Craniata</taxon>
        <taxon>Vertebrata</taxon>
        <taxon>Euteleostomi</taxon>
        <taxon>Mammalia</taxon>
        <taxon>Eutheria</taxon>
        <taxon>Euarchontoglires</taxon>
        <taxon>Primates</taxon>
        <taxon>Haplorrhini</taxon>
        <taxon>Platyrrhini</taxon>
        <taxon>Cebidae</taxon>
        <taxon>Callitrichinae</taxon>
        <taxon>Saguinus</taxon>
    </lineage>
</organism>
<dbReference type="SUPFAM" id="SSF56112">
    <property type="entry name" value="Protein kinase-like (PK-like)"/>
    <property type="match status" value="1"/>
</dbReference>
<evidence type="ECO:0000256" key="2">
    <source>
        <dbReference type="ARBA" id="ARBA00022741"/>
    </source>
</evidence>
<gene>
    <name evidence="5" type="primary">PAK2_5</name>
    <name evidence="5" type="ORF">P7K49_038512</name>
</gene>
<dbReference type="EMBL" id="JASSZA010000023">
    <property type="protein sequence ID" value="KAK2083276.1"/>
    <property type="molecule type" value="Genomic_DNA"/>
</dbReference>
<name>A0ABQ9TEW5_SAGOE</name>
<keyword evidence="5" id="KW-0808">Transferase</keyword>
<reference evidence="5 6" key="1">
    <citation type="submission" date="2023-05" db="EMBL/GenBank/DDBJ databases">
        <title>B98-5 Cell Line De Novo Hybrid Assembly: An Optical Mapping Approach.</title>
        <authorList>
            <person name="Kananen K."/>
            <person name="Auerbach J.A."/>
            <person name="Kautto E."/>
            <person name="Blachly J.S."/>
        </authorList>
    </citation>
    <scope>NUCLEOTIDE SEQUENCE [LARGE SCALE GENOMIC DNA]</scope>
    <source>
        <strain evidence="5">B95-8</strain>
        <tissue evidence="5">Cell line</tissue>
    </source>
</reference>
<dbReference type="GO" id="GO:0016301">
    <property type="term" value="F:kinase activity"/>
    <property type="evidence" value="ECO:0007669"/>
    <property type="project" value="UniProtKB-KW"/>
</dbReference>
<dbReference type="InterPro" id="IPR011009">
    <property type="entry name" value="Kinase-like_dom_sf"/>
</dbReference>
<dbReference type="Proteomes" id="UP001266305">
    <property type="component" value="Unassembled WGS sequence"/>
</dbReference>
<evidence type="ECO:0000313" key="6">
    <source>
        <dbReference type="Proteomes" id="UP001266305"/>
    </source>
</evidence>
<evidence type="ECO:0000259" key="4">
    <source>
        <dbReference type="PROSITE" id="PS50011"/>
    </source>
</evidence>
<dbReference type="PROSITE" id="PS00108">
    <property type="entry name" value="PROTEIN_KINASE_ST"/>
    <property type="match status" value="1"/>
</dbReference>
<protein>
    <recommendedName>
        <fullName evidence="1">non-specific serine/threonine protein kinase</fullName>
        <ecNumber evidence="1">2.7.11.1</ecNumber>
    </recommendedName>
</protein>
<keyword evidence="2" id="KW-0547">Nucleotide-binding</keyword>
<evidence type="ECO:0000313" key="5">
    <source>
        <dbReference type="EMBL" id="KAK2083276.1"/>
    </source>
</evidence>
<evidence type="ECO:0000256" key="3">
    <source>
        <dbReference type="ARBA" id="ARBA00022840"/>
    </source>
</evidence>
<dbReference type="EC" id="2.7.11.1" evidence="1"/>
<dbReference type="Gene3D" id="1.10.510.10">
    <property type="entry name" value="Transferase(Phosphotransferase) domain 1"/>
    <property type="match status" value="1"/>
</dbReference>
<dbReference type="PANTHER" id="PTHR45832:SF21">
    <property type="entry name" value="NON-SPECIFIC SERINE_THREONINE PROTEIN KINASE"/>
    <property type="match status" value="1"/>
</dbReference>
<feature type="non-terminal residue" evidence="5">
    <location>
        <position position="1"/>
    </location>
</feature>
<accession>A0ABQ9TEW5</accession>
<dbReference type="InterPro" id="IPR008271">
    <property type="entry name" value="Ser/Thr_kinase_AS"/>
</dbReference>